<dbReference type="HOGENOM" id="CLU_072337_0_0_1"/>
<dbReference type="Gene3D" id="1.20.1070.10">
    <property type="entry name" value="Rhodopsin 7-helix transmembrane proteins"/>
    <property type="match status" value="1"/>
</dbReference>
<dbReference type="Ensembl" id="ENSLACT00000005413.1">
    <property type="protein sequence ID" value="ENSLACP00000005366.1"/>
    <property type="gene ID" value="ENSLACG00000004770.1"/>
</dbReference>
<keyword evidence="6 13" id="KW-1133">Transmembrane helix</keyword>
<feature type="transmembrane region" description="Helical" evidence="13">
    <location>
        <begin position="226"/>
        <end position="250"/>
    </location>
</feature>
<dbReference type="InterPro" id="IPR017452">
    <property type="entry name" value="GPCR_Rhodpsn_7TM"/>
</dbReference>
<reference evidence="16" key="1">
    <citation type="submission" date="2011-08" db="EMBL/GenBank/DDBJ databases">
        <title>The draft genome of Latimeria chalumnae.</title>
        <authorList>
            <person name="Di Palma F."/>
            <person name="Alfoldi J."/>
            <person name="Johnson J."/>
            <person name="Berlin A."/>
            <person name="Gnerre S."/>
            <person name="Jaffe D."/>
            <person name="MacCallum I."/>
            <person name="Young S."/>
            <person name="Walker B.J."/>
            <person name="Lander E."/>
            <person name="Lindblad-Toh K."/>
        </authorList>
    </citation>
    <scope>NUCLEOTIDE SEQUENCE [LARGE SCALE GENOMIC DNA]</scope>
    <source>
        <strain evidence="16">Wild caught</strain>
    </source>
</reference>
<keyword evidence="7 12" id="KW-0297">G-protein coupled receptor</keyword>
<evidence type="ECO:0000256" key="1">
    <source>
        <dbReference type="ARBA" id="ARBA00004141"/>
    </source>
</evidence>
<dbReference type="FunCoup" id="H3A6U5">
    <property type="interactions" value="529"/>
</dbReference>
<evidence type="ECO:0000256" key="8">
    <source>
        <dbReference type="ARBA" id="ARBA00023136"/>
    </source>
</evidence>
<evidence type="ECO:0000256" key="6">
    <source>
        <dbReference type="ARBA" id="ARBA00022989"/>
    </source>
</evidence>
<keyword evidence="16" id="KW-1185">Reference proteome</keyword>
<dbReference type="Proteomes" id="UP000008672">
    <property type="component" value="Unassembled WGS sequence"/>
</dbReference>
<dbReference type="InParanoid" id="H3A6U5"/>
<feature type="transmembrane region" description="Helical" evidence="13">
    <location>
        <begin position="46"/>
        <end position="71"/>
    </location>
</feature>
<evidence type="ECO:0000256" key="9">
    <source>
        <dbReference type="ARBA" id="ARBA00023170"/>
    </source>
</evidence>
<dbReference type="GO" id="GO:0004930">
    <property type="term" value="F:G protein-coupled receptor activity"/>
    <property type="evidence" value="ECO:0007669"/>
    <property type="project" value="UniProtKB-KW"/>
</dbReference>
<feature type="transmembrane region" description="Helical" evidence="13">
    <location>
        <begin position="174"/>
        <end position="205"/>
    </location>
</feature>
<dbReference type="InterPro" id="IPR007960">
    <property type="entry name" value="TAS2R"/>
</dbReference>
<reference evidence="15" key="3">
    <citation type="submission" date="2025-09" db="UniProtKB">
        <authorList>
            <consortium name="Ensembl"/>
        </authorList>
    </citation>
    <scope>IDENTIFICATION</scope>
</reference>
<comment type="similarity">
    <text evidence="2 11">Belongs to the G-protein coupled receptor T2R family.</text>
</comment>
<accession>H3A6U5</accession>
<evidence type="ECO:0000256" key="10">
    <source>
        <dbReference type="ARBA" id="ARBA00023224"/>
    </source>
</evidence>
<dbReference type="OMA" id="RMEPMEN"/>
<evidence type="ECO:0000313" key="16">
    <source>
        <dbReference type="Proteomes" id="UP000008672"/>
    </source>
</evidence>
<feature type="transmembrane region" description="Helical" evidence="13">
    <location>
        <begin position="83"/>
        <end position="107"/>
    </location>
</feature>
<name>H3A6U5_LATCH</name>
<reference evidence="15" key="2">
    <citation type="submission" date="2025-08" db="UniProtKB">
        <authorList>
            <consortium name="Ensembl"/>
        </authorList>
    </citation>
    <scope>IDENTIFICATION</scope>
</reference>
<evidence type="ECO:0000256" key="7">
    <source>
        <dbReference type="ARBA" id="ARBA00023040"/>
    </source>
</evidence>
<keyword evidence="8 12" id="KW-0472">Membrane</keyword>
<dbReference type="EMBL" id="AFYH01230914">
    <property type="status" value="NOT_ANNOTATED_CDS"/>
    <property type="molecule type" value="Genomic_DNA"/>
</dbReference>
<evidence type="ECO:0000256" key="4">
    <source>
        <dbReference type="ARBA" id="ARBA00022606"/>
    </source>
</evidence>
<keyword evidence="5 12" id="KW-0812">Transmembrane</keyword>
<sequence length="303" mass="34332">QNKTYLLIKLWIAMIIIVFGCLGNTFIILVFSLEYRTSWTLQPYELIVMLMAVCNLGMELGYTAFFILYLLDLCTYTGETVYKIIHFFTIFLPKTVIWLTACLCFAYCVKIVKVNCRIFMRLKQRLSLAVNCMMIGTLLLTILLSFPVILFIKFKMNSTKICRDYYTVNEEKELIFIYTSLLSFLTSFLPLVLMLVSSLCIVIFLCQHSRYMDKNITPTSTSRSDAHSSVAIMLLCLIALFIACAGTALSVNLQIASGQFDVQVAIALSTIIYSSGSPVILLIGTVKLRNSFSKLLSPNKRNQ</sequence>
<feature type="transmembrane region" description="Helical" evidence="13">
    <location>
        <begin position="128"/>
        <end position="154"/>
    </location>
</feature>
<dbReference type="Pfam" id="PF05296">
    <property type="entry name" value="TAS2R"/>
    <property type="match status" value="1"/>
</dbReference>
<dbReference type="GO" id="GO:0033038">
    <property type="term" value="F:bitter taste receptor activity"/>
    <property type="evidence" value="ECO:0007669"/>
    <property type="project" value="InterPro"/>
</dbReference>
<organism evidence="15 16">
    <name type="scientific">Latimeria chalumnae</name>
    <name type="common">Coelacanth</name>
    <dbReference type="NCBI Taxonomy" id="7897"/>
    <lineage>
        <taxon>Eukaryota</taxon>
        <taxon>Metazoa</taxon>
        <taxon>Chordata</taxon>
        <taxon>Craniata</taxon>
        <taxon>Vertebrata</taxon>
        <taxon>Euteleostomi</taxon>
        <taxon>Coelacanthiformes</taxon>
        <taxon>Coelacanthidae</taxon>
        <taxon>Latimeria</taxon>
    </lineage>
</organism>
<keyword evidence="3 12" id="KW-0919">Taste</keyword>
<comment type="subcellular location">
    <subcellularLocation>
        <location evidence="1 12">Membrane</location>
        <topology evidence="1 12">Multi-pass membrane protein</topology>
    </subcellularLocation>
</comment>
<keyword evidence="4 12" id="KW-0716">Sensory transduction</keyword>
<keyword evidence="9 12" id="KW-0675">Receptor</keyword>
<feature type="domain" description="G-protein coupled receptors family 1 profile" evidence="14">
    <location>
        <begin position="23"/>
        <end position="244"/>
    </location>
</feature>
<feature type="transmembrane region" description="Helical" evidence="13">
    <location>
        <begin position="12"/>
        <end position="34"/>
    </location>
</feature>
<dbReference type="PANTHER" id="PTHR11394">
    <property type="entry name" value="TASTE RECEPTOR TYPE 2"/>
    <property type="match status" value="1"/>
</dbReference>
<evidence type="ECO:0000256" key="5">
    <source>
        <dbReference type="ARBA" id="ARBA00022692"/>
    </source>
</evidence>
<evidence type="ECO:0000313" key="15">
    <source>
        <dbReference type="Ensembl" id="ENSLACP00000005366.1"/>
    </source>
</evidence>
<dbReference type="GeneTree" id="ENSGT01150000286961"/>
<dbReference type="SUPFAM" id="SSF81321">
    <property type="entry name" value="Family A G protein-coupled receptor-like"/>
    <property type="match status" value="1"/>
</dbReference>
<protein>
    <recommendedName>
        <fullName evidence="12">Taste receptor type 2</fullName>
    </recommendedName>
</protein>
<keyword evidence="10 12" id="KW-0807">Transducer</keyword>
<evidence type="ECO:0000256" key="11">
    <source>
        <dbReference type="RuleBase" id="RU004423"/>
    </source>
</evidence>
<feature type="transmembrane region" description="Helical" evidence="13">
    <location>
        <begin position="262"/>
        <end position="284"/>
    </location>
</feature>
<proteinExistence type="inferred from homology"/>
<evidence type="ECO:0000256" key="12">
    <source>
        <dbReference type="RuleBase" id="RU004424"/>
    </source>
</evidence>
<evidence type="ECO:0000259" key="14">
    <source>
        <dbReference type="PROSITE" id="PS50262"/>
    </source>
</evidence>
<dbReference type="PROSITE" id="PS50262">
    <property type="entry name" value="G_PROTEIN_RECEP_F1_2"/>
    <property type="match status" value="1"/>
</dbReference>
<dbReference type="AlphaFoldDB" id="H3A6U5"/>
<evidence type="ECO:0000256" key="13">
    <source>
        <dbReference type="SAM" id="Phobius"/>
    </source>
</evidence>
<evidence type="ECO:0000256" key="2">
    <source>
        <dbReference type="ARBA" id="ARBA00007376"/>
    </source>
</evidence>
<evidence type="ECO:0000256" key="3">
    <source>
        <dbReference type="ARBA" id="ARBA00022480"/>
    </source>
</evidence>
<dbReference type="GO" id="GO:0016020">
    <property type="term" value="C:membrane"/>
    <property type="evidence" value="ECO:0007669"/>
    <property type="project" value="UniProtKB-SubCell"/>
</dbReference>